<name>A0A507DID9_9FUNG</name>
<dbReference type="Pfam" id="PF04031">
    <property type="entry name" value="Las1"/>
    <property type="match status" value="1"/>
</dbReference>
<comment type="caution">
    <text evidence="1">The sequence shown here is derived from an EMBL/GenBank/DDBJ whole genome shotgun (WGS) entry which is preliminary data.</text>
</comment>
<sequence>MRLTARVVPWTSTDEWEFVKSLLYPPVFDAATVQKGVDHVRMWASRGNLPQAAEMTAMMAECFIMENHRATLGLRASADGEVGRASESILRLTYSMAVIRFVNGLVDASQTPGRLQSVASVAETLGIPLWMVDLRHAATHEHLPSLSLLKSAAQHAMRWLDKHYWSRQQLQQASNEYMEEQVPGMLSQYLEVIGCSGDGEATSNRLPADDIVVRLCGWAMSSESLRNRICVEVAKVLISEVSQEICDEDKTTWKPLLDKLGAECLEELFVVLYTELGGLDFRTLDNQVALVAWCRYLIKTYLFAQHGLPNNIEIIEACLQRPNVFTPILLKDMVSCQPGLGPSLHPFIEYLDSVAKLNMLKSDEFGSTDEEEDSSDEDGSGEIKVLRSRAQQLLSKGSQTGRITCKETVNNAWNLAPAKSWRFVPIGLLPGGKVPNLSLPDPREINPINSNIQHRTYIHTYGNGPV</sequence>
<reference evidence="1 2" key="1">
    <citation type="journal article" date="2019" name="Sci. Rep.">
        <title>Comparative genomics of chytrid fungi reveal insights into the obligate biotrophic and pathogenic lifestyle of Synchytrium endobioticum.</title>
        <authorList>
            <person name="van de Vossenberg B.T.L.H."/>
            <person name="Warris S."/>
            <person name="Nguyen H.D.T."/>
            <person name="van Gent-Pelzer M.P.E."/>
            <person name="Joly D.L."/>
            <person name="van de Geest H.C."/>
            <person name="Bonants P.J.M."/>
            <person name="Smith D.S."/>
            <person name="Levesque C.A."/>
            <person name="van der Lee T.A.J."/>
        </authorList>
    </citation>
    <scope>NUCLEOTIDE SEQUENCE [LARGE SCALE GENOMIC DNA]</scope>
    <source>
        <strain evidence="1 2">MB42</strain>
    </source>
</reference>
<evidence type="ECO:0000313" key="2">
    <source>
        <dbReference type="Proteomes" id="UP000317494"/>
    </source>
</evidence>
<evidence type="ECO:0008006" key="3">
    <source>
        <dbReference type="Google" id="ProtNLM"/>
    </source>
</evidence>
<proteinExistence type="predicted"/>
<keyword evidence="2" id="KW-1185">Reference proteome</keyword>
<gene>
    <name evidence="1" type="ORF">SeMB42_g01974</name>
</gene>
<organism evidence="1 2">
    <name type="scientific">Synchytrium endobioticum</name>
    <dbReference type="NCBI Taxonomy" id="286115"/>
    <lineage>
        <taxon>Eukaryota</taxon>
        <taxon>Fungi</taxon>
        <taxon>Fungi incertae sedis</taxon>
        <taxon>Chytridiomycota</taxon>
        <taxon>Chytridiomycota incertae sedis</taxon>
        <taxon>Chytridiomycetes</taxon>
        <taxon>Synchytriales</taxon>
        <taxon>Synchytriaceae</taxon>
        <taxon>Synchytrium</taxon>
    </lineage>
</organism>
<dbReference type="PANTHER" id="PTHR15002:SF0">
    <property type="entry name" value="RIBOSOMAL BIOGENESIS PROTEIN LAS1L"/>
    <property type="match status" value="1"/>
</dbReference>
<dbReference type="GO" id="GO:0030687">
    <property type="term" value="C:preribosome, large subunit precursor"/>
    <property type="evidence" value="ECO:0007669"/>
    <property type="project" value="TreeGrafter"/>
</dbReference>
<dbReference type="VEuPathDB" id="FungiDB:SeMB42_g01974"/>
<dbReference type="GO" id="GO:0090730">
    <property type="term" value="C:Las1 complex"/>
    <property type="evidence" value="ECO:0007669"/>
    <property type="project" value="InterPro"/>
</dbReference>
<evidence type="ECO:0000313" key="1">
    <source>
        <dbReference type="EMBL" id="TPX51306.1"/>
    </source>
</evidence>
<dbReference type="GO" id="GO:0004519">
    <property type="term" value="F:endonuclease activity"/>
    <property type="evidence" value="ECO:0007669"/>
    <property type="project" value="InterPro"/>
</dbReference>
<dbReference type="EMBL" id="QEAN01000056">
    <property type="protein sequence ID" value="TPX51306.1"/>
    <property type="molecule type" value="Genomic_DNA"/>
</dbReference>
<dbReference type="GO" id="GO:0000470">
    <property type="term" value="P:maturation of LSU-rRNA"/>
    <property type="evidence" value="ECO:0007669"/>
    <property type="project" value="TreeGrafter"/>
</dbReference>
<dbReference type="GO" id="GO:0000460">
    <property type="term" value="P:maturation of 5.8S rRNA"/>
    <property type="evidence" value="ECO:0007669"/>
    <property type="project" value="TreeGrafter"/>
</dbReference>
<accession>A0A507DID9</accession>
<dbReference type="AlphaFoldDB" id="A0A507DID9"/>
<dbReference type="InterPro" id="IPR007174">
    <property type="entry name" value="Las1"/>
</dbReference>
<protein>
    <recommendedName>
        <fullName evidence="3">Ribosomal biogenesis protein LAS1L</fullName>
    </recommendedName>
</protein>
<dbReference type="PANTHER" id="PTHR15002">
    <property type="entry name" value="RIBOSOMAL BIOGENESIS PROTEIN LAS1L"/>
    <property type="match status" value="1"/>
</dbReference>
<dbReference type="STRING" id="286115.A0A507DID9"/>
<dbReference type="Proteomes" id="UP000317494">
    <property type="component" value="Unassembled WGS sequence"/>
</dbReference>